<dbReference type="InterPro" id="IPR045621">
    <property type="entry name" value="BPD_transp_1_N"/>
</dbReference>
<dbReference type="Proteomes" id="UP001056429">
    <property type="component" value="Unassembled WGS sequence"/>
</dbReference>
<feature type="domain" description="ABC transmembrane type-1" evidence="8">
    <location>
        <begin position="96"/>
        <end position="297"/>
    </location>
</feature>
<feature type="transmembrane region" description="Helical" evidence="7">
    <location>
        <begin position="9"/>
        <end position="30"/>
    </location>
</feature>
<dbReference type="GO" id="GO:0005886">
    <property type="term" value="C:plasma membrane"/>
    <property type="evidence" value="ECO:0007669"/>
    <property type="project" value="UniProtKB-SubCell"/>
</dbReference>
<evidence type="ECO:0000256" key="3">
    <source>
        <dbReference type="ARBA" id="ARBA00022475"/>
    </source>
</evidence>
<name>A0A9J6P9A7_9CLOT</name>
<keyword evidence="6 7" id="KW-0472">Membrane</keyword>
<evidence type="ECO:0000256" key="7">
    <source>
        <dbReference type="RuleBase" id="RU363032"/>
    </source>
</evidence>
<evidence type="ECO:0000256" key="6">
    <source>
        <dbReference type="ARBA" id="ARBA00023136"/>
    </source>
</evidence>
<gene>
    <name evidence="9" type="ORF">KDK92_22235</name>
</gene>
<dbReference type="SUPFAM" id="SSF161098">
    <property type="entry name" value="MetI-like"/>
    <property type="match status" value="1"/>
</dbReference>
<dbReference type="PROSITE" id="PS50928">
    <property type="entry name" value="ABC_TM1"/>
    <property type="match status" value="1"/>
</dbReference>
<feature type="transmembrane region" description="Helical" evidence="7">
    <location>
        <begin position="274"/>
        <end position="300"/>
    </location>
</feature>
<keyword evidence="5 7" id="KW-1133">Transmembrane helix</keyword>
<dbReference type="Pfam" id="PF00528">
    <property type="entry name" value="BPD_transp_1"/>
    <property type="match status" value="1"/>
</dbReference>
<evidence type="ECO:0000256" key="1">
    <source>
        <dbReference type="ARBA" id="ARBA00004651"/>
    </source>
</evidence>
<dbReference type="PANTHER" id="PTHR43163:SF6">
    <property type="entry name" value="DIPEPTIDE TRANSPORT SYSTEM PERMEASE PROTEIN DPPB-RELATED"/>
    <property type="match status" value="1"/>
</dbReference>
<dbReference type="EMBL" id="JAGSOJ010000006">
    <property type="protein sequence ID" value="MCM1992441.1"/>
    <property type="molecule type" value="Genomic_DNA"/>
</dbReference>
<dbReference type="AlphaFoldDB" id="A0A9J6P9A7"/>
<dbReference type="Pfam" id="PF19300">
    <property type="entry name" value="BPD_transp_1_N"/>
    <property type="match status" value="1"/>
</dbReference>
<proteinExistence type="inferred from homology"/>
<accession>A0A9J6P9A7</accession>
<feature type="transmembrane region" description="Helical" evidence="7">
    <location>
        <begin position="131"/>
        <end position="156"/>
    </location>
</feature>
<dbReference type="Gene3D" id="1.10.3720.10">
    <property type="entry name" value="MetI-like"/>
    <property type="match status" value="1"/>
</dbReference>
<evidence type="ECO:0000256" key="4">
    <source>
        <dbReference type="ARBA" id="ARBA00022692"/>
    </source>
</evidence>
<comment type="similarity">
    <text evidence="7">Belongs to the binding-protein-dependent transport system permease family.</text>
</comment>
<dbReference type="RefSeq" id="WP_250861607.1">
    <property type="nucleotide sequence ID" value="NZ_JAGSOJ010000006.1"/>
</dbReference>
<evidence type="ECO:0000256" key="5">
    <source>
        <dbReference type="ARBA" id="ARBA00022989"/>
    </source>
</evidence>
<dbReference type="InterPro" id="IPR000515">
    <property type="entry name" value="MetI-like"/>
</dbReference>
<dbReference type="GO" id="GO:0055085">
    <property type="term" value="P:transmembrane transport"/>
    <property type="evidence" value="ECO:0007669"/>
    <property type="project" value="InterPro"/>
</dbReference>
<reference evidence="9" key="1">
    <citation type="journal article" date="2021" name="mSystems">
        <title>Bacteria and Archaea Synergistically Convert Glycine Betaine to Biogenic Methane in the Formosa Cold Seep of the South China Sea.</title>
        <authorList>
            <person name="Li L."/>
            <person name="Zhang W."/>
            <person name="Zhang S."/>
            <person name="Song L."/>
            <person name="Sun Q."/>
            <person name="Zhang H."/>
            <person name="Xiang H."/>
            <person name="Dong X."/>
        </authorList>
    </citation>
    <scope>NUCLEOTIDE SEQUENCE</scope>
    <source>
        <strain evidence="9">ZWT</strain>
    </source>
</reference>
<dbReference type="InterPro" id="IPR035906">
    <property type="entry name" value="MetI-like_sf"/>
</dbReference>
<evidence type="ECO:0000313" key="9">
    <source>
        <dbReference type="EMBL" id="MCM1992441.1"/>
    </source>
</evidence>
<keyword evidence="2 7" id="KW-0813">Transport</keyword>
<dbReference type="CDD" id="cd06261">
    <property type="entry name" value="TM_PBP2"/>
    <property type="match status" value="1"/>
</dbReference>
<evidence type="ECO:0000259" key="8">
    <source>
        <dbReference type="PROSITE" id="PS50928"/>
    </source>
</evidence>
<evidence type="ECO:0000256" key="2">
    <source>
        <dbReference type="ARBA" id="ARBA00022448"/>
    </source>
</evidence>
<sequence length="311" mass="34447">MIKFIIRRILYMFFTLLVVITITFFLIRAIPGDPLASMARKLPEQTKLNYYAKYGLDKPIIVQYGIFLKNLILNGDLGESLTYPGRKVTKTIFEYAPVSGRLGIQAITIGFTLGIILGIIAGFNRNKGPDYVVMFVAILGISVPSFVIASLLQYFFTVKFTLLPTIGWGAFKHTILPSIALSFGSIAKYARYMRANCLDVIMQDYILTAKAKGVSKFSLVTKHVIRNAILPVITLLGPQIALVFTGSFVIESIFSIPGLGSYFVSSVSNRDYTMIMGQTVFISFLFVSSLLVVDLVYGLVDPRIRVGTGKK</sequence>
<keyword evidence="4 7" id="KW-0812">Transmembrane</keyword>
<feature type="transmembrane region" description="Helical" evidence="7">
    <location>
        <begin position="102"/>
        <end position="124"/>
    </location>
</feature>
<comment type="subcellular location">
    <subcellularLocation>
        <location evidence="1 7">Cell membrane</location>
        <topology evidence="1 7">Multi-pass membrane protein</topology>
    </subcellularLocation>
</comment>
<keyword evidence="10" id="KW-1185">Reference proteome</keyword>
<organism evidence="9 10">
    <name type="scientific">Oceanirhabdus seepicola</name>
    <dbReference type="NCBI Taxonomy" id="2828781"/>
    <lineage>
        <taxon>Bacteria</taxon>
        <taxon>Bacillati</taxon>
        <taxon>Bacillota</taxon>
        <taxon>Clostridia</taxon>
        <taxon>Eubacteriales</taxon>
        <taxon>Clostridiaceae</taxon>
        <taxon>Oceanirhabdus</taxon>
    </lineage>
</organism>
<dbReference type="PANTHER" id="PTHR43163">
    <property type="entry name" value="DIPEPTIDE TRANSPORT SYSTEM PERMEASE PROTEIN DPPB-RELATED"/>
    <property type="match status" value="1"/>
</dbReference>
<keyword evidence="3" id="KW-1003">Cell membrane</keyword>
<comment type="caution">
    <text evidence="9">The sequence shown here is derived from an EMBL/GenBank/DDBJ whole genome shotgun (WGS) entry which is preliminary data.</text>
</comment>
<evidence type="ECO:0000313" key="10">
    <source>
        <dbReference type="Proteomes" id="UP001056429"/>
    </source>
</evidence>
<feature type="transmembrane region" description="Helical" evidence="7">
    <location>
        <begin position="162"/>
        <end position="184"/>
    </location>
</feature>
<feature type="transmembrane region" description="Helical" evidence="7">
    <location>
        <begin position="228"/>
        <end position="254"/>
    </location>
</feature>
<protein>
    <submittedName>
        <fullName evidence="9">ABC transporter permease</fullName>
    </submittedName>
</protein>
<reference evidence="9" key="2">
    <citation type="submission" date="2021-04" db="EMBL/GenBank/DDBJ databases">
        <authorList>
            <person name="Dong X."/>
        </authorList>
    </citation>
    <scope>NUCLEOTIDE SEQUENCE</scope>
    <source>
        <strain evidence="9">ZWT</strain>
    </source>
</reference>